<protein>
    <submittedName>
        <fullName evidence="8">DUF202 domain-containing protein</fullName>
    </submittedName>
</protein>
<keyword evidence="4 6" id="KW-1133">Transmembrane helix</keyword>
<evidence type="ECO:0000313" key="9">
    <source>
        <dbReference type="Proteomes" id="UP000244989"/>
    </source>
</evidence>
<comment type="caution">
    <text evidence="8">The sequence shown here is derived from an EMBL/GenBank/DDBJ whole genome shotgun (WGS) entry which is preliminary data.</text>
</comment>
<keyword evidence="9" id="KW-1185">Reference proteome</keyword>
<evidence type="ECO:0000256" key="6">
    <source>
        <dbReference type="SAM" id="Phobius"/>
    </source>
</evidence>
<feature type="transmembrane region" description="Helical" evidence="6">
    <location>
        <begin position="68"/>
        <end position="86"/>
    </location>
</feature>
<evidence type="ECO:0000313" key="8">
    <source>
        <dbReference type="EMBL" id="PWC00846.1"/>
    </source>
</evidence>
<sequence length="127" mass="13615">MRAMADPEDRSALARRVFPRGREPDPRFTLANERTFLAWVRTSLAFLAGAIALEAFNIPSISDELQTLAAIGVCVVALLIASGAAIRWVNVERAMREDKPLPVPGIVPVLVVACLIGGVIVLVGVAR</sequence>
<evidence type="ECO:0000256" key="1">
    <source>
        <dbReference type="ARBA" id="ARBA00004651"/>
    </source>
</evidence>
<dbReference type="KEGG" id="cyz:C3B44_11380"/>
<accession>A0A2U1T4A7</accession>
<dbReference type="InterPro" id="IPR052053">
    <property type="entry name" value="IM_YidH-like"/>
</dbReference>
<dbReference type="Proteomes" id="UP000244989">
    <property type="component" value="Unassembled WGS sequence"/>
</dbReference>
<dbReference type="AlphaFoldDB" id="A0A2U1T4A7"/>
<dbReference type="InterPro" id="IPR003807">
    <property type="entry name" value="DUF202"/>
</dbReference>
<dbReference type="EMBL" id="QEEZ01000028">
    <property type="protein sequence ID" value="PWC00846.1"/>
    <property type="molecule type" value="Genomic_DNA"/>
</dbReference>
<feature type="domain" description="DUF202" evidence="7">
    <location>
        <begin position="27"/>
        <end position="94"/>
    </location>
</feature>
<evidence type="ECO:0000256" key="2">
    <source>
        <dbReference type="ARBA" id="ARBA00022475"/>
    </source>
</evidence>
<dbReference type="GO" id="GO:0005886">
    <property type="term" value="C:plasma membrane"/>
    <property type="evidence" value="ECO:0007669"/>
    <property type="project" value="UniProtKB-SubCell"/>
</dbReference>
<dbReference type="Pfam" id="PF02656">
    <property type="entry name" value="DUF202"/>
    <property type="match status" value="1"/>
</dbReference>
<organism evidence="8 9">
    <name type="scientific">Corynebacterium yudongzhengii</name>
    <dbReference type="NCBI Taxonomy" id="2080740"/>
    <lineage>
        <taxon>Bacteria</taxon>
        <taxon>Bacillati</taxon>
        <taxon>Actinomycetota</taxon>
        <taxon>Actinomycetes</taxon>
        <taxon>Mycobacteriales</taxon>
        <taxon>Corynebacteriaceae</taxon>
        <taxon>Corynebacterium</taxon>
    </lineage>
</organism>
<dbReference type="OrthoDB" id="582337at2"/>
<reference evidence="9" key="1">
    <citation type="submission" date="2018-04" db="EMBL/GenBank/DDBJ databases">
        <authorList>
            <person name="Liu S."/>
            <person name="Wang Z."/>
            <person name="Li J."/>
        </authorList>
    </citation>
    <scope>NUCLEOTIDE SEQUENCE [LARGE SCALE GENOMIC DNA]</scope>
    <source>
        <strain evidence="9">2189</strain>
    </source>
</reference>
<name>A0A2U1T4A7_9CORY</name>
<evidence type="ECO:0000259" key="7">
    <source>
        <dbReference type="Pfam" id="PF02656"/>
    </source>
</evidence>
<comment type="subcellular location">
    <subcellularLocation>
        <location evidence="1">Cell membrane</location>
        <topology evidence="1">Multi-pass membrane protein</topology>
    </subcellularLocation>
</comment>
<evidence type="ECO:0000256" key="4">
    <source>
        <dbReference type="ARBA" id="ARBA00022989"/>
    </source>
</evidence>
<dbReference type="PANTHER" id="PTHR34187:SF2">
    <property type="entry name" value="DUF202 DOMAIN-CONTAINING PROTEIN"/>
    <property type="match status" value="1"/>
</dbReference>
<feature type="transmembrane region" description="Helical" evidence="6">
    <location>
        <begin position="106"/>
        <end position="126"/>
    </location>
</feature>
<keyword evidence="5 6" id="KW-0472">Membrane</keyword>
<evidence type="ECO:0000256" key="3">
    <source>
        <dbReference type="ARBA" id="ARBA00022692"/>
    </source>
</evidence>
<proteinExistence type="predicted"/>
<keyword evidence="3 6" id="KW-0812">Transmembrane</keyword>
<gene>
    <name evidence="8" type="ORF">DF222_10565</name>
</gene>
<keyword evidence="2" id="KW-1003">Cell membrane</keyword>
<evidence type="ECO:0000256" key="5">
    <source>
        <dbReference type="ARBA" id="ARBA00023136"/>
    </source>
</evidence>
<feature type="transmembrane region" description="Helical" evidence="6">
    <location>
        <begin position="36"/>
        <end position="56"/>
    </location>
</feature>
<dbReference type="PANTHER" id="PTHR34187">
    <property type="entry name" value="FGR18P"/>
    <property type="match status" value="1"/>
</dbReference>